<dbReference type="SUPFAM" id="SSF56112">
    <property type="entry name" value="Protein kinase-like (PK-like)"/>
    <property type="match status" value="1"/>
</dbReference>
<accession>A0A1B9F3K2</accession>
<dbReference type="AlphaFoldDB" id="A0A1B9F3K2"/>
<proteinExistence type="predicted"/>
<dbReference type="OrthoDB" id="9810277at2"/>
<dbReference type="PATRIC" id="fig|1156395.6.peg.2068"/>
<reference evidence="1 2" key="1">
    <citation type="submission" date="2016-06" db="EMBL/GenBank/DDBJ databases">
        <title>Respiratory ammonification of nitrate coupled to the oxidation of elemental sulfur in deep-sea autotrophic thermophilic bacteria.</title>
        <authorList>
            <person name="Slobodkina G.B."/>
            <person name="Mardanov A.V."/>
            <person name="Ravin N.V."/>
            <person name="Frolova A.A."/>
            <person name="Viryasiv M.B."/>
            <person name="Chernyh N.A."/>
            <person name="Bonch-Osmolovskaya E.A."/>
            <person name="Slobodkin A.I."/>
        </authorList>
    </citation>
    <scope>NUCLEOTIDE SEQUENCE [LARGE SCALE GENOMIC DNA]</scope>
    <source>
        <strain evidence="1 2">S69</strain>
    </source>
</reference>
<gene>
    <name evidence="1" type="ORF">DBT_2043</name>
</gene>
<evidence type="ECO:0000313" key="2">
    <source>
        <dbReference type="Proteomes" id="UP000093080"/>
    </source>
</evidence>
<dbReference type="Proteomes" id="UP000093080">
    <property type="component" value="Unassembled WGS sequence"/>
</dbReference>
<dbReference type="RefSeq" id="WP_067619799.1">
    <property type="nucleotide sequence ID" value="NZ_MAGO01000011.1"/>
</dbReference>
<keyword evidence="2" id="KW-1185">Reference proteome</keyword>
<dbReference type="InterPro" id="IPR011009">
    <property type="entry name" value="Kinase-like_dom_sf"/>
</dbReference>
<dbReference type="Gene3D" id="3.40.50.300">
    <property type="entry name" value="P-loop containing nucleotide triphosphate hydrolases"/>
    <property type="match status" value="1"/>
</dbReference>
<dbReference type="PANTHER" id="PTHR43883">
    <property type="entry name" value="SLR0207 PROTEIN"/>
    <property type="match status" value="1"/>
</dbReference>
<evidence type="ECO:0000313" key="1">
    <source>
        <dbReference type="EMBL" id="OCC14502.1"/>
    </source>
</evidence>
<dbReference type="STRING" id="1156395.DBT_2043"/>
<sequence>MGTVPEWLSKMNDPSFYPHAPSDVEMVQTHISWVFLAGDKVYKIKKPVDFGFLNFTTLDKREHFIREELRLNRRLCPEIYQQVLPIVKRSDGSLCLGDDEGEVVEWVLMMKRMPETGMMKRLITQEELEIRHIDMLVSRLVPFYANAETGGWVDEYGAIDKIKFNIDENFEQTKDFLDTLLDRRQYDEIIRYNEEFFQKNASLFEGRLREGRIREGHGDLYSANICFDEDEGKVYCFDCIEFNKRFRCGDVACDLAFLAMDLDFHGLPWLERHLVSEFSRLSNDAELLCLMDFYKCYRAYVRAKIGCFMANDPGLTKEAREQAARDARDYMALAWRYAGGTSGEKTTLFCFMGLSGTGKSTLAKAFSERMGLEVYNSDVIRKELICGISSDEKRIEPFGEGIYSKEFSRRTYSSLRRHAAKNLLLGRSVCLDATYLDASYRLALIELEDYIDCKVVFILCELEDELVRERLKFREMEGTSPSDGRYEIYLKQKEAFVPFGPEEEDRVIRVNTKSDLETNLNVLLGLLESKGIGHHGN</sequence>
<dbReference type="InterPro" id="IPR027417">
    <property type="entry name" value="P-loop_NTPase"/>
</dbReference>
<dbReference type="InterPro" id="IPR052732">
    <property type="entry name" value="Cell-binding_unc_protein"/>
</dbReference>
<dbReference type="EMBL" id="MAGO01000011">
    <property type="protein sequence ID" value="OCC14502.1"/>
    <property type="molecule type" value="Genomic_DNA"/>
</dbReference>
<organism evidence="1 2">
    <name type="scientific">Dissulfuribacter thermophilus</name>
    <dbReference type="NCBI Taxonomy" id="1156395"/>
    <lineage>
        <taxon>Bacteria</taxon>
        <taxon>Pseudomonadati</taxon>
        <taxon>Thermodesulfobacteriota</taxon>
        <taxon>Dissulfuribacteria</taxon>
        <taxon>Dissulfuribacterales</taxon>
        <taxon>Dissulfuribacteraceae</taxon>
        <taxon>Dissulfuribacter</taxon>
    </lineage>
</organism>
<name>A0A1B9F3K2_9BACT</name>
<protein>
    <recommendedName>
        <fullName evidence="3">Aminoglycoside phosphotransferase domain-containing protein</fullName>
    </recommendedName>
</protein>
<dbReference type="Pfam" id="PF13671">
    <property type="entry name" value="AAA_33"/>
    <property type="match status" value="1"/>
</dbReference>
<dbReference type="SUPFAM" id="SSF52540">
    <property type="entry name" value="P-loop containing nucleoside triphosphate hydrolases"/>
    <property type="match status" value="1"/>
</dbReference>
<comment type="caution">
    <text evidence="1">The sequence shown here is derived from an EMBL/GenBank/DDBJ whole genome shotgun (WGS) entry which is preliminary data.</text>
</comment>
<evidence type="ECO:0008006" key="3">
    <source>
        <dbReference type="Google" id="ProtNLM"/>
    </source>
</evidence>
<dbReference type="PANTHER" id="PTHR43883:SF1">
    <property type="entry name" value="GLUCONOKINASE"/>
    <property type="match status" value="1"/>
</dbReference>